<dbReference type="PANTHER" id="PTHR43537">
    <property type="entry name" value="TRANSCRIPTIONAL REGULATOR, GNTR FAMILY"/>
    <property type="match status" value="1"/>
</dbReference>
<dbReference type="InterPro" id="IPR000524">
    <property type="entry name" value="Tscrpt_reg_HTH_GntR"/>
</dbReference>
<dbReference type="InterPro" id="IPR008920">
    <property type="entry name" value="TF_FadR/GntR_C"/>
</dbReference>
<evidence type="ECO:0000259" key="4">
    <source>
        <dbReference type="PROSITE" id="PS50949"/>
    </source>
</evidence>
<keyword evidence="3" id="KW-0804">Transcription</keyword>
<keyword evidence="1" id="KW-0805">Transcription regulation</keyword>
<keyword evidence="2" id="KW-0238">DNA-binding</keyword>
<keyword evidence="6" id="KW-1185">Reference proteome</keyword>
<dbReference type="Proteomes" id="UP001595640">
    <property type="component" value="Unassembled WGS sequence"/>
</dbReference>
<dbReference type="Pfam" id="PF00392">
    <property type="entry name" value="GntR"/>
    <property type="match status" value="1"/>
</dbReference>
<evidence type="ECO:0000256" key="3">
    <source>
        <dbReference type="ARBA" id="ARBA00023163"/>
    </source>
</evidence>
<dbReference type="Gene3D" id="1.20.120.530">
    <property type="entry name" value="GntR ligand-binding domain-like"/>
    <property type="match status" value="1"/>
</dbReference>
<name>A0ABV7M4Y0_9GAMM</name>
<dbReference type="PANTHER" id="PTHR43537:SF5">
    <property type="entry name" value="UXU OPERON TRANSCRIPTIONAL REGULATOR"/>
    <property type="match status" value="1"/>
</dbReference>
<protein>
    <submittedName>
        <fullName evidence="5">GntR family transcriptional regulator</fullName>
    </submittedName>
</protein>
<feature type="domain" description="HTH gntR-type" evidence="4">
    <location>
        <begin position="26"/>
        <end position="93"/>
    </location>
</feature>
<evidence type="ECO:0000256" key="1">
    <source>
        <dbReference type="ARBA" id="ARBA00023015"/>
    </source>
</evidence>
<dbReference type="InterPro" id="IPR036390">
    <property type="entry name" value="WH_DNA-bd_sf"/>
</dbReference>
<accession>A0ABV7M4Y0</accession>
<dbReference type="PROSITE" id="PS50949">
    <property type="entry name" value="HTH_GNTR"/>
    <property type="match status" value="1"/>
</dbReference>
<comment type="caution">
    <text evidence="5">The sequence shown here is derived from an EMBL/GenBank/DDBJ whole genome shotgun (WGS) entry which is preliminary data.</text>
</comment>
<evidence type="ECO:0000313" key="6">
    <source>
        <dbReference type="Proteomes" id="UP001595640"/>
    </source>
</evidence>
<dbReference type="Gene3D" id="1.10.10.10">
    <property type="entry name" value="Winged helix-like DNA-binding domain superfamily/Winged helix DNA-binding domain"/>
    <property type="match status" value="1"/>
</dbReference>
<dbReference type="Pfam" id="PF07729">
    <property type="entry name" value="FCD"/>
    <property type="match status" value="1"/>
</dbReference>
<dbReference type="EMBL" id="JBHRUH010000031">
    <property type="protein sequence ID" value="MFC3293636.1"/>
    <property type="molecule type" value="Genomic_DNA"/>
</dbReference>
<proteinExistence type="predicted"/>
<dbReference type="SUPFAM" id="SSF48008">
    <property type="entry name" value="GntR ligand-binding domain-like"/>
    <property type="match status" value="1"/>
</dbReference>
<dbReference type="InterPro" id="IPR036388">
    <property type="entry name" value="WH-like_DNA-bd_sf"/>
</dbReference>
<gene>
    <name evidence="5" type="ORF">ACFOEI_16395</name>
</gene>
<evidence type="ECO:0000256" key="2">
    <source>
        <dbReference type="ARBA" id="ARBA00023125"/>
    </source>
</evidence>
<dbReference type="InterPro" id="IPR011711">
    <property type="entry name" value="GntR_C"/>
</dbReference>
<dbReference type="RefSeq" id="WP_083932985.1">
    <property type="nucleotide sequence ID" value="NZ_BMXD01000001.1"/>
</dbReference>
<organism evidence="5 6">
    <name type="scientific">Modicisalibacter luteus</name>
    <dbReference type="NCBI Taxonomy" id="453962"/>
    <lineage>
        <taxon>Bacteria</taxon>
        <taxon>Pseudomonadati</taxon>
        <taxon>Pseudomonadota</taxon>
        <taxon>Gammaproteobacteria</taxon>
        <taxon>Oceanospirillales</taxon>
        <taxon>Halomonadaceae</taxon>
        <taxon>Modicisalibacter</taxon>
    </lineage>
</organism>
<dbReference type="SMART" id="SM00345">
    <property type="entry name" value="HTH_GNTR"/>
    <property type="match status" value="1"/>
</dbReference>
<dbReference type="SUPFAM" id="SSF46785">
    <property type="entry name" value="Winged helix' DNA-binding domain"/>
    <property type="match status" value="1"/>
</dbReference>
<evidence type="ECO:0000313" key="5">
    <source>
        <dbReference type="EMBL" id="MFC3293636.1"/>
    </source>
</evidence>
<sequence length="238" mass="27550">MQGSIYRETKLHFTYVLTSSVRRKMTRLTDNVYTTLRRKIMAGEFMPKEQIKEEYIANLLSVSRTPVRAAINRLIDDGFLFRERGRGSFVSAWNKEDIEEIFELRILLESRAAGLAALRATNAQKAQLRLHAENIENLIKDKPEEYLLGVQRENQSFHYILLEAAGSPRLTRFAETLGDIPITIGSFFLYSEEDMLRSSQQHRELIHAIEMGSEEYAKDAMKVHLRTAYYAFMANYKG</sequence>
<dbReference type="CDD" id="cd07377">
    <property type="entry name" value="WHTH_GntR"/>
    <property type="match status" value="1"/>
</dbReference>
<reference evidence="6" key="1">
    <citation type="journal article" date="2019" name="Int. J. Syst. Evol. Microbiol.">
        <title>The Global Catalogue of Microorganisms (GCM) 10K type strain sequencing project: providing services to taxonomists for standard genome sequencing and annotation.</title>
        <authorList>
            <consortium name="The Broad Institute Genomics Platform"/>
            <consortium name="The Broad Institute Genome Sequencing Center for Infectious Disease"/>
            <person name="Wu L."/>
            <person name="Ma J."/>
        </authorList>
    </citation>
    <scope>NUCLEOTIDE SEQUENCE [LARGE SCALE GENOMIC DNA]</scope>
    <source>
        <strain evidence="6">KCTC 12847</strain>
    </source>
</reference>
<dbReference type="SMART" id="SM00895">
    <property type="entry name" value="FCD"/>
    <property type="match status" value="1"/>
</dbReference>